<protein>
    <submittedName>
        <fullName evidence="1">Uncharacterized protein</fullName>
    </submittedName>
</protein>
<dbReference type="AlphaFoldDB" id="A0A2I0XGT7"/>
<reference evidence="1 2" key="1">
    <citation type="journal article" date="2016" name="Sci. Rep.">
        <title>The Dendrobium catenatum Lindl. genome sequence provides insights into polysaccharide synthase, floral development and adaptive evolution.</title>
        <authorList>
            <person name="Zhang G.Q."/>
            <person name="Xu Q."/>
            <person name="Bian C."/>
            <person name="Tsai W.C."/>
            <person name="Yeh C.M."/>
            <person name="Liu K.W."/>
            <person name="Yoshida K."/>
            <person name="Zhang L.S."/>
            <person name="Chang S.B."/>
            <person name="Chen F."/>
            <person name="Shi Y."/>
            <person name="Su Y.Y."/>
            <person name="Zhang Y.Q."/>
            <person name="Chen L.J."/>
            <person name="Yin Y."/>
            <person name="Lin M."/>
            <person name="Huang H."/>
            <person name="Deng H."/>
            <person name="Wang Z.W."/>
            <person name="Zhu S.L."/>
            <person name="Zhao X."/>
            <person name="Deng C."/>
            <person name="Niu S.C."/>
            <person name="Huang J."/>
            <person name="Wang M."/>
            <person name="Liu G.H."/>
            <person name="Yang H.J."/>
            <person name="Xiao X.J."/>
            <person name="Hsiao Y.Y."/>
            <person name="Wu W.L."/>
            <person name="Chen Y.Y."/>
            <person name="Mitsuda N."/>
            <person name="Ohme-Takagi M."/>
            <person name="Luo Y.B."/>
            <person name="Van de Peer Y."/>
            <person name="Liu Z.J."/>
        </authorList>
    </citation>
    <scope>NUCLEOTIDE SEQUENCE [LARGE SCALE GENOMIC DNA]</scope>
    <source>
        <tissue evidence="1">The whole plant</tissue>
    </source>
</reference>
<evidence type="ECO:0000313" key="1">
    <source>
        <dbReference type="EMBL" id="PKU87127.1"/>
    </source>
</evidence>
<sequence>MSCLKEICTLNIPKGTKNTELRRSHFGVGEEGNSSWSLSDERYGVGKPAEISGQQFLTLETPQDSKGWA</sequence>
<name>A0A2I0XGT7_9ASPA</name>
<dbReference type="EMBL" id="KZ501893">
    <property type="protein sequence ID" value="PKU87127.1"/>
    <property type="molecule type" value="Genomic_DNA"/>
</dbReference>
<gene>
    <name evidence="1" type="ORF">MA16_Dca006535</name>
</gene>
<accession>A0A2I0XGT7</accession>
<organism evidence="1 2">
    <name type="scientific">Dendrobium catenatum</name>
    <dbReference type="NCBI Taxonomy" id="906689"/>
    <lineage>
        <taxon>Eukaryota</taxon>
        <taxon>Viridiplantae</taxon>
        <taxon>Streptophyta</taxon>
        <taxon>Embryophyta</taxon>
        <taxon>Tracheophyta</taxon>
        <taxon>Spermatophyta</taxon>
        <taxon>Magnoliopsida</taxon>
        <taxon>Liliopsida</taxon>
        <taxon>Asparagales</taxon>
        <taxon>Orchidaceae</taxon>
        <taxon>Epidendroideae</taxon>
        <taxon>Malaxideae</taxon>
        <taxon>Dendrobiinae</taxon>
        <taxon>Dendrobium</taxon>
    </lineage>
</organism>
<dbReference type="Proteomes" id="UP000233837">
    <property type="component" value="Unassembled WGS sequence"/>
</dbReference>
<reference evidence="1 2" key="2">
    <citation type="journal article" date="2017" name="Nature">
        <title>The Apostasia genome and the evolution of orchids.</title>
        <authorList>
            <person name="Zhang G.Q."/>
            <person name="Liu K.W."/>
            <person name="Li Z."/>
            <person name="Lohaus R."/>
            <person name="Hsiao Y.Y."/>
            <person name="Niu S.C."/>
            <person name="Wang J.Y."/>
            <person name="Lin Y.C."/>
            <person name="Xu Q."/>
            <person name="Chen L.J."/>
            <person name="Yoshida K."/>
            <person name="Fujiwara S."/>
            <person name="Wang Z.W."/>
            <person name="Zhang Y.Q."/>
            <person name="Mitsuda N."/>
            <person name="Wang M."/>
            <person name="Liu G.H."/>
            <person name="Pecoraro L."/>
            <person name="Huang H.X."/>
            <person name="Xiao X.J."/>
            <person name="Lin M."/>
            <person name="Wu X.Y."/>
            <person name="Wu W.L."/>
            <person name="Chen Y.Y."/>
            <person name="Chang S.B."/>
            <person name="Sakamoto S."/>
            <person name="Ohme-Takagi M."/>
            <person name="Yagi M."/>
            <person name="Zeng S.J."/>
            <person name="Shen C.Y."/>
            <person name="Yeh C.M."/>
            <person name="Luo Y.B."/>
            <person name="Tsai W.C."/>
            <person name="Van de Peer Y."/>
            <person name="Liu Z.J."/>
        </authorList>
    </citation>
    <scope>NUCLEOTIDE SEQUENCE [LARGE SCALE GENOMIC DNA]</scope>
    <source>
        <tissue evidence="1">The whole plant</tissue>
    </source>
</reference>
<keyword evidence="2" id="KW-1185">Reference proteome</keyword>
<proteinExistence type="predicted"/>
<evidence type="ECO:0000313" key="2">
    <source>
        <dbReference type="Proteomes" id="UP000233837"/>
    </source>
</evidence>